<sequence length="215" mass="23140">MAREATPDDRTAAEPVTRPSLGERRRTALRLDIAREAVRLFTSQGVTGTTGEQIAQAVGISARTLWRHFPTKESCVLPLLAAGLDAAMEQLRHWPPHTGLLDFLERSWSHGTLPAPDPAVLDLIRMTPAEPALRSVWLQAHDDALPVLGALLAHRSGRSPEDLRVKVHAATLNGALRAAAEDFAQRFGDAPGTAAGELTACLRTALRAASEGLPY</sequence>
<proteinExistence type="predicted"/>
<organism evidence="7 8">
    <name type="scientific">Kitasatospora indigofera</name>
    <dbReference type="NCBI Taxonomy" id="67307"/>
    <lineage>
        <taxon>Bacteria</taxon>
        <taxon>Bacillati</taxon>
        <taxon>Actinomycetota</taxon>
        <taxon>Actinomycetes</taxon>
        <taxon>Kitasatosporales</taxon>
        <taxon>Streptomycetaceae</taxon>
        <taxon>Kitasatospora</taxon>
    </lineage>
</organism>
<dbReference type="InterPro" id="IPR041347">
    <property type="entry name" value="MftR_C"/>
</dbReference>
<keyword evidence="8" id="KW-1185">Reference proteome</keyword>
<keyword evidence="1" id="KW-0805">Transcription regulation</keyword>
<name>A0A919FHH5_9ACTN</name>
<reference evidence="7" key="1">
    <citation type="journal article" date="2014" name="Int. J. Syst. Evol. Microbiol.">
        <title>Complete genome sequence of Corynebacterium casei LMG S-19264T (=DSM 44701T), isolated from a smear-ripened cheese.</title>
        <authorList>
            <consortium name="US DOE Joint Genome Institute (JGI-PGF)"/>
            <person name="Walter F."/>
            <person name="Albersmeier A."/>
            <person name="Kalinowski J."/>
            <person name="Ruckert C."/>
        </authorList>
    </citation>
    <scope>NUCLEOTIDE SEQUENCE</scope>
    <source>
        <strain evidence="7">JCM 4646</strain>
    </source>
</reference>
<evidence type="ECO:0000256" key="5">
    <source>
        <dbReference type="SAM" id="MobiDB-lite"/>
    </source>
</evidence>
<evidence type="ECO:0000259" key="6">
    <source>
        <dbReference type="PROSITE" id="PS50977"/>
    </source>
</evidence>
<comment type="caution">
    <text evidence="7">The sequence shown here is derived from an EMBL/GenBank/DDBJ whole genome shotgun (WGS) entry which is preliminary data.</text>
</comment>
<dbReference type="SUPFAM" id="SSF46689">
    <property type="entry name" value="Homeodomain-like"/>
    <property type="match status" value="1"/>
</dbReference>
<dbReference type="Pfam" id="PF17754">
    <property type="entry name" value="TetR_C_14"/>
    <property type="match status" value="1"/>
</dbReference>
<evidence type="ECO:0000256" key="3">
    <source>
        <dbReference type="ARBA" id="ARBA00023163"/>
    </source>
</evidence>
<dbReference type="Gene3D" id="1.10.357.10">
    <property type="entry name" value="Tetracycline Repressor, domain 2"/>
    <property type="match status" value="1"/>
</dbReference>
<evidence type="ECO:0000256" key="1">
    <source>
        <dbReference type="ARBA" id="ARBA00023015"/>
    </source>
</evidence>
<dbReference type="PROSITE" id="PS50977">
    <property type="entry name" value="HTH_TETR_2"/>
    <property type="match status" value="1"/>
</dbReference>
<evidence type="ECO:0000313" key="7">
    <source>
        <dbReference type="EMBL" id="GHH65481.1"/>
    </source>
</evidence>
<dbReference type="GeneID" id="95352293"/>
<dbReference type="RefSeq" id="WP_190210267.1">
    <property type="nucleotide sequence ID" value="NZ_BNBO01000006.1"/>
</dbReference>
<dbReference type="Pfam" id="PF00440">
    <property type="entry name" value="TetR_N"/>
    <property type="match status" value="1"/>
</dbReference>
<dbReference type="InterPro" id="IPR050109">
    <property type="entry name" value="HTH-type_TetR-like_transc_reg"/>
</dbReference>
<evidence type="ECO:0000256" key="2">
    <source>
        <dbReference type="ARBA" id="ARBA00023125"/>
    </source>
</evidence>
<accession>A0A919FHH5</accession>
<dbReference type="PANTHER" id="PTHR30055">
    <property type="entry name" value="HTH-TYPE TRANSCRIPTIONAL REGULATOR RUTR"/>
    <property type="match status" value="1"/>
</dbReference>
<dbReference type="EMBL" id="BNBO01000006">
    <property type="protein sequence ID" value="GHH65481.1"/>
    <property type="molecule type" value="Genomic_DNA"/>
</dbReference>
<dbReference type="PRINTS" id="PR00455">
    <property type="entry name" value="HTHTETR"/>
</dbReference>
<evidence type="ECO:0000313" key="8">
    <source>
        <dbReference type="Proteomes" id="UP000617734"/>
    </source>
</evidence>
<dbReference type="Proteomes" id="UP000617734">
    <property type="component" value="Unassembled WGS sequence"/>
</dbReference>
<dbReference type="InterPro" id="IPR009057">
    <property type="entry name" value="Homeodomain-like_sf"/>
</dbReference>
<evidence type="ECO:0000256" key="4">
    <source>
        <dbReference type="PROSITE-ProRule" id="PRU00335"/>
    </source>
</evidence>
<keyword evidence="2 4" id="KW-0238">DNA-binding</keyword>
<feature type="domain" description="HTH tetR-type" evidence="6">
    <location>
        <begin position="27"/>
        <end position="87"/>
    </location>
</feature>
<feature type="DNA-binding region" description="H-T-H motif" evidence="4">
    <location>
        <begin position="50"/>
        <end position="69"/>
    </location>
</feature>
<protein>
    <submittedName>
        <fullName evidence="7">TetR family transcriptional regulator</fullName>
    </submittedName>
</protein>
<dbReference type="InterPro" id="IPR001647">
    <property type="entry name" value="HTH_TetR"/>
</dbReference>
<gene>
    <name evidence="7" type="ORF">GCM10018781_18070</name>
</gene>
<dbReference type="GO" id="GO:0003700">
    <property type="term" value="F:DNA-binding transcription factor activity"/>
    <property type="evidence" value="ECO:0007669"/>
    <property type="project" value="TreeGrafter"/>
</dbReference>
<dbReference type="AlphaFoldDB" id="A0A919FHH5"/>
<feature type="region of interest" description="Disordered" evidence="5">
    <location>
        <begin position="1"/>
        <end position="21"/>
    </location>
</feature>
<keyword evidence="3" id="KW-0804">Transcription</keyword>
<dbReference type="PANTHER" id="PTHR30055:SF238">
    <property type="entry name" value="MYCOFACTOCIN BIOSYNTHESIS TRANSCRIPTIONAL REGULATOR MFTR-RELATED"/>
    <property type="match status" value="1"/>
</dbReference>
<feature type="compositionally biased region" description="Basic and acidic residues" evidence="5">
    <location>
        <begin position="1"/>
        <end position="12"/>
    </location>
</feature>
<dbReference type="GO" id="GO:0000976">
    <property type="term" value="F:transcription cis-regulatory region binding"/>
    <property type="evidence" value="ECO:0007669"/>
    <property type="project" value="TreeGrafter"/>
</dbReference>
<reference evidence="7" key="2">
    <citation type="submission" date="2020-09" db="EMBL/GenBank/DDBJ databases">
        <authorList>
            <person name="Sun Q."/>
            <person name="Ohkuma M."/>
        </authorList>
    </citation>
    <scope>NUCLEOTIDE SEQUENCE</scope>
    <source>
        <strain evidence="7">JCM 4646</strain>
    </source>
</reference>